<evidence type="ECO:0000313" key="5">
    <source>
        <dbReference type="Proteomes" id="UP000681720"/>
    </source>
</evidence>
<dbReference type="EMBL" id="CAJOBJ010155546">
    <property type="protein sequence ID" value="CAF4825014.1"/>
    <property type="molecule type" value="Genomic_DNA"/>
</dbReference>
<proteinExistence type="predicted"/>
<feature type="compositionally biased region" description="Polar residues" evidence="1">
    <location>
        <begin position="1"/>
        <end position="11"/>
    </location>
</feature>
<dbReference type="EMBL" id="CAJOBH010096352">
    <property type="protein sequence ID" value="CAF4591513.1"/>
    <property type="molecule type" value="Genomic_DNA"/>
</dbReference>
<evidence type="ECO:0000313" key="4">
    <source>
        <dbReference type="EMBL" id="CAF4940286.1"/>
    </source>
</evidence>
<feature type="region of interest" description="Disordered" evidence="1">
    <location>
        <begin position="1"/>
        <end position="37"/>
    </location>
</feature>
<evidence type="ECO:0000313" key="3">
    <source>
        <dbReference type="EMBL" id="CAF4825014.1"/>
    </source>
</evidence>
<feature type="non-terminal residue" evidence="3">
    <location>
        <position position="1"/>
    </location>
</feature>
<protein>
    <submittedName>
        <fullName evidence="3">Uncharacterized protein</fullName>
    </submittedName>
</protein>
<dbReference type="EMBL" id="CAJOBJ010187157">
    <property type="protein sequence ID" value="CAF4940286.1"/>
    <property type="molecule type" value="Genomic_DNA"/>
</dbReference>
<dbReference type="Proteomes" id="UP000681967">
    <property type="component" value="Unassembled WGS sequence"/>
</dbReference>
<sequence length="80" mass="8801">NTSSTFSTLPKQTKYDASLNENAPVLTDLPRSQSNNFPTLQTMLDQSVKDGQTQLPQPPPLLNGILLLDKMLKNSSMPND</sequence>
<accession>A0A8S3BGH5</accession>
<evidence type="ECO:0000256" key="1">
    <source>
        <dbReference type="SAM" id="MobiDB-lite"/>
    </source>
</evidence>
<organism evidence="3 5">
    <name type="scientific">Rotaria magnacalcarata</name>
    <dbReference type="NCBI Taxonomy" id="392030"/>
    <lineage>
        <taxon>Eukaryota</taxon>
        <taxon>Metazoa</taxon>
        <taxon>Spiralia</taxon>
        <taxon>Gnathifera</taxon>
        <taxon>Rotifera</taxon>
        <taxon>Eurotatoria</taxon>
        <taxon>Bdelloidea</taxon>
        <taxon>Philodinida</taxon>
        <taxon>Philodinidae</taxon>
        <taxon>Rotaria</taxon>
    </lineage>
</organism>
<comment type="caution">
    <text evidence="3">The sequence shown here is derived from an EMBL/GenBank/DDBJ whole genome shotgun (WGS) entry which is preliminary data.</text>
</comment>
<name>A0A8S3BGH5_9BILA</name>
<reference evidence="3" key="1">
    <citation type="submission" date="2021-02" db="EMBL/GenBank/DDBJ databases">
        <authorList>
            <person name="Nowell W R."/>
        </authorList>
    </citation>
    <scope>NUCLEOTIDE SEQUENCE</scope>
</reference>
<gene>
    <name evidence="2" type="ORF">BYL167_LOCUS39733</name>
    <name evidence="3" type="ORF">GIL414_LOCUS48190</name>
    <name evidence="4" type="ORF">GIL414_LOCUS53780</name>
</gene>
<evidence type="ECO:0000313" key="2">
    <source>
        <dbReference type="EMBL" id="CAF4591513.1"/>
    </source>
</evidence>
<feature type="non-terminal residue" evidence="3">
    <location>
        <position position="80"/>
    </location>
</feature>
<dbReference type="AlphaFoldDB" id="A0A8S3BGH5"/>
<dbReference type="Proteomes" id="UP000681720">
    <property type="component" value="Unassembled WGS sequence"/>
</dbReference>